<sequence>MLGYDYEIVYRKGSNNVAVDALSRVNSITISQLRQLTGVTVVSELLSKVQALYLSDPKLHKLCAEVQNQSSPHPKKGKIMVGNNEEIRRAIFQHFHASAIGGHSGVVASGNRMASLLY</sequence>
<evidence type="ECO:0000313" key="2">
    <source>
        <dbReference type="Proteomes" id="UP000325315"/>
    </source>
</evidence>
<dbReference type="Proteomes" id="UP000325315">
    <property type="component" value="Unassembled WGS sequence"/>
</dbReference>
<accession>A0A5B6WVY1</accession>
<dbReference type="OrthoDB" id="1751703at2759"/>
<proteinExistence type="predicted"/>
<keyword evidence="2" id="KW-1185">Reference proteome</keyword>
<name>A0A5B6WVY1_9ROSI</name>
<reference evidence="2" key="1">
    <citation type="journal article" date="2019" name="Plant Biotechnol. J.">
        <title>Genome sequencing of the Australian wild diploid species Gossypium australe highlights disease resistance and delayed gland morphogenesis.</title>
        <authorList>
            <person name="Cai Y."/>
            <person name="Cai X."/>
            <person name="Wang Q."/>
            <person name="Wang P."/>
            <person name="Zhang Y."/>
            <person name="Cai C."/>
            <person name="Xu Y."/>
            <person name="Wang K."/>
            <person name="Zhou Z."/>
            <person name="Wang C."/>
            <person name="Geng S."/>
            <person name="Li B."/>
            <person name="Dong Q."/>
            <person name="Hou Y."/>
            <person name="Wang H."/>
            <person name="Ai P."/>
            <person name="Liu Z."/>
            <person name="Yi F."/>
            <person name="Sun M."/>
            <person name="An G."/>
            <person name="Cheng J."/>
            <person name="Zhang Y."/>
            <person name="Shi Q."/>
            <person name="Xie Y."/>
            <person name="Shi X."/>
            <person name="Chang Y."/>
            <person name="Huang F."/>
            <person name="Chen Y."/>
            <person name="Hong S."/>
            <person name="Mi L."/>
            <person name="Sun Q."/>
            <person name="Zhang L."/>
            <person name="Zhou B."/>
            <person name="Peng R."/>
            <person name="Zhang X."/>
            <person name="Liu F."/>
        </authorList>
    </citation>
    <scope>NUCLEOTIDE SEQUENCE [LARGE SCALE GENOMIC DNA]</scope>
    <source>
        <strain evidence="2">cv. PA1801</strain>
    </source>
</reference>
<dbReference type="AlphaFoldDB" id="A0A5B6WVY1"/>
<protein>
    <submittedName>
        <fullName evidence="1">Integrase, catalytic core</fullName>
    </submittedName>
</protein>
<evidence type="ECO:0000313" key="1">
    <source>
        <dbReference type="EMBL" id="KAA3485506.1"/>
    </source>
</evidence>
<dbReference type="EMBL" id="SMMG02000002">
    <property type="protein sequence ID" value="KAA3485506.1"/>
    <property type="molecule type" value="Genomic_DNA"/>
</dbReference>
<organism evidence="1 2">
    <name type="scientific">Gossypium australe</name>
    <dbReference type="NCBI Taxonomy" id="47621"/>
    <lineage>
        <taxon>Eukaryota</taxon>
        <taxon>Viridiplantae</taxon>
        <taxon>Streptophyta</taxon>
        <taxon>Embryophyta</taxon>
        <taxon>Tracheophyta</taxon>
        <taxon>Spermatophyta</taxon>
        <taxon>Magnoliopsida</taxon>
        <taxon>eudicotyledons</taxon>
        <taxon>Gunneridae</taxon>
        <taxon>Pentapetalae</taxon>
        <taxon>rosids</taxon>
        <taxon>malvids</taxon>
        <taxon>Malvales</taxon>
        <taxon>Malvaceae</taxon>
        <taxon>Malvoideae</taxon>
        <taxon>Gossypium</taxon>
    </lineage>
</organism>
<gene>
    <name evidence="1" type="ORF">EPI10_007476</name>
</gene>
<comment type="caution">
    <text evidence="1">The sequence shown here is derived from an EMBL/GenBank/DDBJ whole genome shotgun (WGS) entry which is preliminary data.</text>
</comment>